<accession>A0A2G3PN54</accession>
<gene>
    <name evidence="4" type="primary">rfbD</name>
    <name evidence="4" type="ORF">CSW57_13470</name>
</gene>
<keyword evidence="2" id="KW-0521">NADP</keyword>
<evidence type="ECO:0000313" key="5">
    <source>
        <dbReference type="Proteomes" id="UP000225108"/>
    </source>
</evidence>
<evidence type="ECO:0000256" key="1">
    <source>
        <dbReference type="ARBA" id="ARBA00010944"/>
    </source>
</evidence>
<dbReference type="InterPro" id="IPR036291">
    <property type="entry name" value="NAD(P)-bd_dom_sf"/>
</dbReference>
<name>A0A2G3PN54_WILMA</name>
<dbReference type="Proteomes" id="UP000225108">
    <property type="component" value="Unassembled WGS sequence"/>
</dbReference>
<dbReference type="Pfam" id="PF04321">
    <property type="entry name" value="RmlD_sub_bind"/>
    <property type="match status" value="1"/>
</dbReference>
<dbReference type="InterPro" id="IPR005913">
    <property type="entry name" value="dTDP_dehydrorham_reduct"/>
</dbReference>
<dbReference type="PANTHER" id="PTHR10491">
    <property type="entry name" value="DTDP-4-DEHYDRORHAMNOSE REDUCTASE"/>
    <property type="match status" value="1"/>
</dbReference>
<dbReference type="UniPathway" id="UPA00124"/>
<comment type="pathway">
    <text evidence="2">Carbohydrate biosynthesis; dTDP-L-rhamnose biosynthesis.</text>
</comment>
<dbReference type="Gene3D" id="3.90.25.10">
    <property type="entry name" value="UDP-galactose 4-epimerase, domain 1"/>
    <property type="match status" value="1"/>
</dbReference>
<feature type="domain" description="RmlD-like substrate binding" evidence="3">
    <location>
        <begin position="12"/>
        <end position="293"/>
    </location>
</feature>
<organism evidence="4 5">
    <name type="scientific">Williamsia marianensis</name>
    <dbReference type="NCBI Taxonomy" id="85044"/>
    <lineage>
        <taxon>Bacteria</taxon>
        <taxon>Bacillati</taxon>
        <taxon>Actinomycetota</taxon>
        <taxon>Actinomycetes</taxon>
        <taxon>Mycobacteriales</taxon>
        <taxon>Nocardiaceae</taxon>
        <taxon>Williamsia</taxon>
    </lineage>
</organism>
<dbReference type="GO" id="GO:0019305">
    <property type="term" value="P:dTDP-rhamnose biosynthetic process"/>
    <property type="evidence" value="ECO:0007669"/>
    <property type="project" value="UniProtKB-UniPathway"/>
</dbReference>
<comment type="function">
    <text evidence="2">Catalyzes the reduction of dTDP-6-deoxy-L-lyxo-4-hexulose to yield dTDP-L-rhamnose.</text>
</comment>
<protein>
    <recommendedName>
        <fullName evidence="2">dTDP-4-dehydrorhamnose reductase</fullName>
        <ecNumber evidence="2">1.1.1.133</ecNumber>
    </recommendedName>
</protein>
<dbReference type="Gene3D" id="3.40.50.720">
    <property type="entry name" value="NAD(P)-binding Rossmann-like Domain"/>
    <property type="match status" value="1"/>
</dbReference>
<dbReference type="InterPro" id="IPR029903">
    <property type="entry name" value="RmlD-like-bd"/>
</dbReference>
<dbReference type="AlphaFoldDB" id="A0A2G3PN54"/>
<dbReference type="GO" id="GO:0005829">
    <property type="term" value="C:cytosol"/>
    <property type="evidence" value="ECO:0007669"/>
    <property type="project" value="TreeGrafter"/>
</dbReference>
<dbReference type="EMBL" id="PEBD01000008">
    <property type="protein sequence ID" value="PHV67200.1"/>
    <property type="molecule type" value="Genomic_DNA"/>
</dbReference>
<evidence type="ECO:0000256" key="2">
    <source>
        <dbReference type="RuleBase" id="RU364082"/>
    </source>
</evidence>
<dbReference type="SUPFAM" id="SSF51735">
    <property type="entry name" value="NAD(P)-binding Rossmann-fold domains"/>
    <property type="match status" value="1"/>
</dbReference>
<evidence type="ECO:0000259" key="3">
    <source>
        <dbReference type="Pfam" id="PF04321"/>
    </source>
</evidence>
<dbReference type="EC" id="1.1.1.133" evidence="2"/>
<reference evidence="4 5" key="1">
    <citation type="submission" date="2017-10" db="EMBL/GenBank/DDBJ databases">
        <title>The draft genome sequence of Williamsia sp. BULT 1.1 isolated from the semi-arid grassland soils from South Africa.</title>
        <authorList>
            <person name="Kabwe M.H."/>
            <person name="Govender N."/>
            <person name="Mutseka Lunga P."/>
            <person name="Vikram S."/>
            <person name="Makhalanyane T.P."/>
        </authorList>
    </citation>
    <scope>NUCLEOTIDE SEQUENCE [LARGE SCALE GENOMIC DNA]</scope>
    <source>
        <strain evidence="4 5">BULT 1.1</strain>
    </source>
</reference>
<evidence type="ECO:0000313" key="4">
    <source>
        <dbReference type="EMBL" id="PHV67200.1"/>
    </source>
</evidence>
<proteinExistence type="inferred from homology"/>
<sequence>MMDPMGTGVRSVIVTGAGGQVGKQLSTRAEGAVRALTSADLDITDEESVQSVLGDIGPGDVVINCAAYTAVDAAEDDRETAMAVNGKGPGHIARLTARTGAHLVHISTDYVFTGVASGPLEPDDPTGPASVYGISKLAGEKAVRSADADATIVRTAWVYTGMPDSSDFVSTMRRLESQRDTVSVVTDQVGSPTYSADLADGLLELSERVGRGDSGARGATLHASNAGSCSWFDLAQAVFAEIGADPARVLPTTSVDFPRPAPRPAYSVLSGRAWQEAGLTPLREWRSALSAALHVR</sequence>
<dbReference type="GO" id="GO:0008831">
    <property type="term" value="F:dTDP-4-dehydrorhamnose reductase activity"/>
    <property type="evidence" value="ECO:0007669"/>
    <property type="project" value="UniProtKB-EC"/>
</dbReference>
<keyword evidence="2" id="KW-0560">Oxidoreductase</keyword>
<dbReference type="CDD" id="cd05254">
    <property type="entry name" value="dTDP_HR_like_SDR_e"/>
    <property type="match status" value="1"/>
</dbReference>
<comment type="similarity">
    <text evidence="1 2">Belongs to the dTDP-4-dehydrorhamnose reductase family.</text>
</comment>
<dbReference type="PANTHER" id="PTHR10491:SF4">
    <property type="entry name" value="METHIONINE ADENOSYLTRANSFERASE 2 SUBUNIT BETA"/>
    <property type="match status" value="1"/>
</dbReference>
<comment type="caution">
    <text evidence="4">The sequence shown here is derived from an EMBL/GenBank/DDBJ whole genome shotgun (WGS) entry which is preliminary data.</text>
</comment>
<dbReference type="NCBIfam" id="TIGR01214">
    <property type="entry name" value="rmlD"/>
    <property type="match status" value="1"/>
</dbReference>